<protein>
    <submittedName>
        <fullName evidence="3">Uncharacterized protein</fullName>
    </submittedName>
</protein>
<name>A0AAN6PE54_9PEZI</name>
<organism evidence="3 4">
    <name type="scientific">Parachaetomium inaequale</name>
    <dbReference type="NCBI Taxonomy" id="2588326"/>
    <lineage>
        <taxon>Eukaryota</taxon>
        <taxon>Fungi</taxon>
        <taxon>Dikarya</taxon>
        <taxon>Ascomycota</taxon>
        <taxon>Pezizomycotina</taxon>
        <taxon>Sordariomycetes</taxon>
        <taxon>Sordariomycetidae</taxon>
        <taxon>Sordariales</taxon>
        <taxon>Chaetomiaceae</taxon>
        <taxon>Parachaetomium</taxon>
    </lineage>
</organism>
<feature type="coiled-coil region" evidence="1">
    <location>
        <begin position="672"/>
        <end position="707"/>
    </location>
</feature>
<keyword evidence="4" id="KW-1185">Reference proteome</keyword>
<dbReference type="Proteomes" id="UP001303115">
    <property type="component" value="Unassembled WGS sequence"/>
</dbReference>
<feature type="compositionally biased region" description="Basic and acidic residues" evidence="2">
    <location>
        <begin position="351"/>
        <end position="363"/>
    </location>
</feature>
<feature type="compositionally biased region" description="Polar residues" evidence="2">
    <location>
        <begin position="196"/>
        <end position="207"/>
    </location>
</feature>
<keyword evidence="1" id="KW-0175">Coiled coil</keyword>
<feature type="region of interest" description="Disordered" evidence="2">
    <location>
        <begin position="194"/>
        <end position="250"/>
    </location>
</feature>
<evidence type="ECO:0000256" key="2">
    <source>
        <dbReference type="SAM" id="MobiDB-lite"/>
    </source>
</evidence>
<feature type="compositionally biased region" description="Polar residues" evidence="2">
    <location>
        <begin position="326"/>
        <end position="345"/>
    </location>
</feature>
<dbReference type="EMBL" id="MU854434">
    <property type="protein sequence ID" value="KAK4038265.1"/>
    <property type="molecule type" value="Genomic_DNA"/>
</dbReference>
<feature type="region of interest" description="Disordered" evidence="2">
    <location>
        <begin position="260"/>
        <end position="279"/>
    </location>
</feature>
<feature type="region of interest" description="Disordered" evidence="2">
    <location>
        <begin position="323"/>
        <end position="367"/>
    </location>
</feature>
<feature type="compositionally biased region" description="Polar residues" evidence="2">
    <location>
        <begin position="420"/>
        <end position="430"/>
    </location>
</feature>
<feature type="region of interest" description="Disordered" evidence="2">
    <location>
        <begin position="380"/>
        <end position="476"/>
    </location>
</feature>
<proteinExistence type="predicted"/>
<evidence type="ECO:0000256" key="1">
    <source>
        <dbReference type="SAM" id="Coils"/>
    </source>
</evidence>
<comment type="caution">
    <text evidence="3">The sequence shown here is derived from an EMBL/GenBank/DDBJ whole genome shotgun (WGS) entry which is preliminary data.</text>
</comment>
<accession>A0AAN6PE54</accession>
<evidence type="ECO:0000313" key="4">
    <source>
        <dbReference type="Proteomes" id="UP001303115"/>
    </source>
</evidence>
<reference evidence="4" key="1">
    <citation type="journal article" date="2023" name="Mol. Phylogenet. Evol.">
        <title>Genome-scale phylogeny and comparative genomics of the fungal order Sordariales.</title>
        <authorList>
            <person name="Hensen N."/>
            <person name="Bonometti L."/>
            <person name="Westerberg I."/>
            <person name="Brannstrom I.O."/>
            <person name="Guillou S."/>
            <person name="Cros-Aarteil S."/>
            <person name="Calhoun S."/>
            <person name="Haridas S."/>
            <person name="Kuo A."/>
            <person name="Mondo S."/>
            <person name="Pangilinan J."/>
            <person name="Riley R."/>
            <person name="LaButti K."/>
            <person name="Andreopoulos B."/>
            <person name="Lipzen A."/>
            <person name="Chen C."/>
            <person name="Yan M."/>
            <person name="Daum C."/>
            <person name="Ng V."/>
            <person name="Clum A."/>
            <person name="Steindorff A."/>
            <person name="Ohm R.A."/>
            <person name="Martin F."/>
            <person name="Silar P."/>
            <person name="Natvig D.O."/>
            <person name="Lalanne C."/>
            <person name="Gautier V."/>
            <person name="Ament-Velasquez S.L."/>
            <person name="Kruys A."/>
            <person name="Hutchinson M.I."/>
            <person name="Powell A.J."/>
            <person name="Barry K."/>
            <person name="Miller A.N."/>
            <person name="Grigoriev I.V."/>
            <person name="Debuchy R."/>
            <person name="Gladieux P."/>
            <person name="Hiltunen Thoren M."/>
            <person name="Johannesson H."/>
        </authorList>
    </citation>
    <scope>NUCLEOTIDE SEQUENCE [LARGE SCALE GENOMIC DNA]</scope>
    <source>
        <strain evidence="4">CBS 284.82</strain>
    </source>
</reference>
<dbReference type="AlphaFoldDB" id="A0AAN6PE54"/>
<sequence length="709" mass="75767">MVGCANHVSGTKGETRLRPCGLKIKTTQASASNDWRKRTAAVSSPGASAKMNKKSYDPSDDICIRLDFETDDSFSGPQYRYPRDKKAAWENVVSAPVWQLPSSSSSLSGDDTREVTKIQLKQVNPILTSVNGQGIALPNRFAFDVVAVDPQNPSPGIALGELKRLNGPAAFRRVLSDDSDELLVELQDMLGANHDVPSSATSASSEFQDYPQEARPQQKQDGSDSVVSGFLLPETGPSRARTGPPSEEEARFQRMLNRLQNNHPAPPTHQANGAATSSRRILDPAIVAMKVKDKVEALERNTQGPDREAANTFFARQLDHMRQAGPHNSTDSGYGSNNRAHNPSDPSGADLRNEASHTPKELSLDDAQTKTLNPAAAEFRSAAPNDATPWLSPKKLSRPPLTNIFPDAMPSHPALPHTSAAESIPSQGPQQAGVPATAGNPHGERVINNGAPAQATLPTPQPVLRPPEFAGSISGIVPNGFPSANTLPRPMMPPMGLAATMSAATLAGSPLLATLGGLPSAAALNASMGLPPMGLPTANAFNTFPPAAGAPMQIFAQTAAAGVNQCLPLTGSFIPVPPPQSSMGPDGKPNRPYFPVTTKPRDHDPVKQQMYEAYLEWRKANEPGYHMKCKMRQANRVMRQCQQQQEKKTLVSNPANWKAIAEKAKAAVGAAAAAAAAEKKLLQESVREELREKVRELSRDSQRVVEVGA</sequence>
<gene>
    <name evidence="3" type="ORF">C8A01DRAFT_17617</name>
</gene>
<evidence type="ECO:0000313" key="3">
    <source>
        <dbReference type="EMBL" id="KAK4038265.1"/>
    </source>
</evidence>